<sequence length="70" mass="7953">MNTVLIDPQRCPLCGQPNHCAYAAGRPHTECWCMKRSVPQELLEHIPAEQRRQACVCEECVKAFVEKNKG</sequence>
<protein>
    <recommendedName>
        <fullName evidence="3">Cysteine-rich CWC family protein</fullName>
    </recommendedName>
</protein>
<dbReference type="InterPro" id="IPR032720">
    <property type="entry name" value="Cys_rich_CWC"/>
</dbReference>
<dbReference type="AlphaFoldDB" id="A0A3A3GH94"/>
<evidence type="ECO:0000313" key="2">
    <source>
        <dbReference type="Proteomes" id="UP000266177"/>
    </source>
</evidence>
<proteinExistence type="predicted"/>
<accession>A0A3A3GH94</accession>
<dbReference type="Proteomes" id="UP000266177">
    <property type="component" value="Unassembled WGS sequence"/>
</dbReference>
<evidence type="ECO:0000313" key="1">
    <source>
        <dbReference type="EMBL" id="RJG22424.1"/>
    </source>
</evidence>
<reference evidence="1 2" key="1">
    <citation type="submission" date="2018-09" db="EMBL/GenBank/DDBJ databases">
        <title>Paenibacillus SK2017-BO5.</title>
        <authorList>
            <person name="Piskunova J.V."/>
            <person name="Dubiley S.A."/>
            <person name="Severinov K.V."/>
        </authorList>
    </citation>
    <scope>NUCLEOTIDE SEQUENCE [LARGE SCALE GENOMIC DNA]</scope>
    <source>
        <strain evidence="1 2">BO5</strain>
    </source>
</reference>
<gene>
    <name evidence="1" type="ORF">DQX05_17295</name>
</gene>
<dbReference type="EMBL" id="QYZD01000016">
    <property type="protein sequence ID" value="RJG22424.1"/>
    <property type="molecule type" value="Genomic_DNA"/>
</dbReference>
<comment type="caution">
    <text evidence="1">The sequence shown here is derived from an EMBL/GenBank/DDBJ whole genome shotgun (WGS) entry which is preliminary data.</text>
</comment>
<name>A0A3A3GH94_PANTH</name>
<organism evidence="1 2">
    <name type="scientific">Paenibacillus thiaminolyticus</name>
    <name type="common">Bacillus thiaminolyticus</name>
    <dbReference type="NCBI Taxonomy" id="49283"/>
    <lineage>
        <taxon>Bacteria</taxon>
        <taxon>Bacillati</taxon>
        <taxon>Bacillota</taxon>
        <taxon>Bacilli</taxon>
        <taxon>Bacillales</taxon>
        <taxon>Paenibacillaceae</taxon>
        <taxon>Paenibacillus</taxon>
    </lineage>
</organism>
<dbReference type="OrthoDB" id="5625686at2"/>
<dbReference type="Pfam" id="PF14375">
    <property type="entry name" value="Cys_rich_CWC"/>
    <property type="match status" value="1"/>
</dbReference>
<evidence type="ECO:0008006" key="3">
    <source>
        <dbReference type="Google" id="ProtNLM"/>
    </source>
</evidence>
<dbReference type="RefSeq" id="WP_119794788.1">
    <property type="nucleotide sequence ID" value="NZ_QYZD01000016.1"/>
</dbReference>